<evidence type="ECO:0000313" key="1">
    <source>
        <dbReference type="EMBL" id="GFR62858.1"/>
    </source>
</evidence>
<accession>A0AAV4EP22</accession>
<protein>
    <submittedName>
        <fullName evidence="1">Uncharacterized protein</fullName>
    </submittedName>
</protein>
<keyword evidence="2" id="KW-1185">Reference proteome</keyword>
<proteinExistence type="predicted"/>
<sequence>MEIANVCPYAKLYKQSALFLMKVSKRREVQEVGGDDGQAFLPMFVGHGGTLFGHDSGRLRRRKENGRPTVLVCVVVPGHNKVFVGWLSCFPFLMPRYLPEVTAPRGHRPKQWANRHKASAIWTDWGLSYSACPSICLSLSL</sequence>
<organism evidence="1 2">
    <name type="scientific">Elysia marginata</name>
    <dbReference type="NCBI Taxonomy" id="1093978"/>
    <lineage>
        <taxon>Eukaryota</taxon>
        <taxon>Metazoa</taxon>
        <taxon>Spiralia</taxon>
        <taxon>Lophotrochozoa</taxon>
        <taxon>Mollusca</taxon>
        <taxon>Gastropoda</taxon>
        <taxon>Heterobranchia</taxon>
        <taxon>Euthyneura</taxon>
        <taxon>Panpulmonata</taxon>
        <taxon>Sacoglossa</taxon>
        <taxon>Placobranchoidea</taxon>
        <taxon>Plakobranchidae</taxon>
        <taxon>Elysia</taxon>
    </lineage>
</organism>
<comment type="caution">
    <text evidence="1">The sequence shown here is derived from an EMBL/GenBank/DDBJ whole genome shotgun (WGS) entry which is preliminary data.</text>
</comment>
<dbReference type="Proteomes" id="UP000762676">
    <property type="component" value="Unassembled WGS sequence"/>
</dbReference>
<reference evidence="1 2" key="1">
    <citation type="journal article" date="2021" name="Elife">
        <title>Chloroplast acquisition without the gene transfer in kleptoplastic sea slugs, Plakobranchus ocellatus.</title>
        <authorList>
            <person name="Maeda T."/>
            <person name="Takahashi S."/>
            <person name="Yoshida T."/>
            <person name="Shimamura S."/>
            <person name="Takaki Y."/>
            <person name="Nagai Y."/>
            <person name="Toyoda A."/>
            <person name="Suzuki Y."/>
            <person name="Arimoto A."/>
            <person name="Ishii H."/>
            <person name="Satoh N."/>
            <person name="Nishiyama T."/>
            <person name="Hasebe M."/>
            <person name="Maruyama T."/>
            <person name="Minagawa J."/>
            <person name="Obokata J."/>
            <person name="Shigenobu S."/>
        </authorList>
    </citation>
    <scope>NUCLEOTIDE SEQUENCE [LARGE SCALE GENOMIC DNA]</scope>
</reference>
<dbReference type="AlphaFoldDB" id="A0AAV4EP22"/>
<gene>
    <name evidence="1" type="ORF">ElyMa_005468600</name>
</gene>
<name>A0AAV4EP22_9GAST</name>
<dbReference type="EMBL" id="BMAT01010896">
    <property type="protein sequence ID" value="GFR62858.1"/>
    <property type="molecule type" value="Genomic_DNA"/>
</dbReference>
<evidence type="ECO:0000313" key="2">
    <source>
        <dbReference type="Proteomes" id="UP000762676"/>
    </source>
</evidence>